<sequence>MKCLKWLLIPFLCSTMASAEVPQDIVIKTRFDLESSEAFINQLRIFLVNNNFGDPYAQELPKPLKVDLAKALDEIPSDTQAWIRELQSVLSVNVFESDYQMIVEKLSYTVNEFNSEFKTDTSSGGRVEYVTVSYVKGLCLRADKVIFQVELKKTQTKEPIRFKVELLQPEFIVSPELTAELSLGWMTSILPENFQLSLNVVDIEKLMGKLVQRPDLIDLNVADVTMPNVSIRIGNKEVKFDKNKIQNFFSKNQGDLKKGILDLLNVRMKDRFSNIIKESPKQLLLPKTFGIRSEINGVFDLQKMSANQTGIIQVEVDGHFCSRQVAMKKDICANDRIGTKLRRTIDISDYQKSIREINRSLIEKKTNIAVSVSEDYLNQLVAATVKSGLWEEKLKGRKFKLGPEHAFVLAEEKGDTFSLYLDIMYQLSGAQRILVGRSELRFPVRFKIALSFEEIQGIPHFLIKVKEVATDNKLLLNGAPQFGLPTTVNTVRFQNKVLEAIHQEVDDFSGEVLVDLEMKELEGTTFTRLKFFSDGLGRGTATLGFGEIYEIR</sequence>
<keyword evidence="3" id="KW-1185">Reference proteome</keyword>
<feature type="signal peptide" evidence="1">
    <location>
        <begin position="1"/>
        <end position="19"/>
    </location>
</feature>
<protein>
    <recommendedName>
        <fullName evidence="4">DUF4403 family protein</fullName>
    </recommendedName>
</protein>
<dbReference type="KEGG" id="psti:SOO65_04185"/>
<evidence type="ECO:0008006" key="4">
    <source>
        <dbReference type="Google" id="ProtNLM"/>
    </source>
</evidence>
<dbReference type="RefSeq" id="WP_321397429.1">
    <property type="nucleotide sequence ID" value="NZ_CP139487.1"/>
</dbReference>
<dbReference type="AlphaFoldDB" id="A0AAX4HRV8"/>
<gene>
    <name evidence="2" type="ORF">SOO65_04185</name>
</gene>
<evidence type="ECO:0000256" key="1">
    <source>
        <dbReference type="SAM" id="SignalP"/>
    </source>
</evidence>
<accession>A0AAX4HRV8</accession>
<name>A0AAX4HRV8_9BACT</name>
<keyword evidence="1" id="KW-0732">Signal</keyword>
<dbReference type="Proteomes" id="UP001324634">
    <property type="component" value="Chromosome"/>
</dbReference>
<reference evidence="2 3" key="1">
    <citation type="submission" date="2023-11" db="EMBL/GenBank/DDBJ databases">
        <title>Peredibacter starrii A3.12.</title>
        <authorList>
            <person name="Mitchell R.J."/>
        </authorList>
    </citation>
    <scope>NUCLEOTIDE SEQUENCE [LARGE SCALE GENOMIC DNA]</scope>
    <source>
        <strain evidence="2 3">A3.12</strain>
    </source>
</reference>
<feature type="chain" id="PRO_5043746784" description="DUF4403 family protein" evidence="1">
    <location>
        <begin position="20"/>
        <end position="552"/>
    </location>
</feature>
<evidence type="ECO:0000313" key="3">
    <source>
        <dbReference type="Proteomes" id="UP001324634"/>
    </source>
</evidence>
<proteinExistence type="predicted"/>
<evidence type="ECO:0000313" key="2">
    <source>
        <dbReference type="EMBL" id="WPU65937.1"/>
    </source>
</evidence>
<dbReference type="EMBL" id="CP139487">
    <property type="protein sequence ID" value="WPU65937.1"/>
    <property type="molecule type" value="Genomic_DNA"/>
</dbReference>
<organism evidence="2 3">
    <name type="scientific">Peredibacter starrii</name>
    <dbReference type="NCBI Taxonomy" id="28202"/>
    <lineage>
        <taxon>Bacteria</taxon>
        <taxon>Pseudomonadati</taxon>
        <taxon>Bdellovibrionota</taxon>
        <taxon>Bacteriovoracia</taxon>
        <taxon>Bacteriovoracales</taxon>
        <taxon>Bacteriovoracaceae</taxon>
        <taxon>Peredibacter</taxon>
    </lineage>
</organism>